<organism evidence="1 2">
    <name type="scientific">Sorangium cellulosum</name>
    <name type="common">Polyangium cellulosum</name>
    <dbReference type="NCBI Taxonomy" id="56"/>
    <lineage>
        <taxon>Bacteria</taxon>
        <taxon>Pseudomonadati</taxon>
        <taxon>Myxococcota</taxon>
        <taxon>Polyangia</taxon>
        <taxon>Polyangiales</taxon>
        <taxon>Polyangiaceae</taxon>
        <taxon>Sorangium</taxon>
    </lineage>
</organism>
<sequence length="55" mass="6004">MSLAGHFLDRDEVGAELARAGFDTTARLDRGPSTPRELPSRRCYLLAVRPHGVAP</sequence>
<evidence type="ECO:0000313" key="2">
    <source>
        <dbReference type="Proteomes" id="UP000295781"/>
    </source>
</evidence>
<dbReference type="Proteomes" id="UP000295781">
    <property type="component" value="Chromosome"/>
</dbReference>
<evidence type="ECO:0000313" key="1">
    <source>
        <dbReference type="EMBL" id="AUX20453.1"/>
    </source>
</evidence>
<accession>A0A4P2PVI1</accession>
<protein>
    <recommendedName>
        <fullName evidence="3">Methyltransferase</fullName>
    </recommendedName>
</protein>
<evidence type="ECO:0008006" key="3">
    <source>
        <dbReference type="Google" id="ProtNLM"/>
    </source>
</evidence>
<name>A0A4P2PVI1_SORCE</name>
<proteinExistence type="predicted"/>
<dbReference type="EMBL" id="CP012670">
    <property type="protein sequence ID" value="AUX20453.1"/>
    <property type="molecule type" value="Genomic_DNA"/>
</dbReference>
<reference evidence="1 2" key="1">
    <citation type="submission" date="2015-09" db="EMBL/GenBank/DDBJ databases">
        <title>Sorangium comparison.</title>
        <authorList>
            <person name="Zaburannyi N."/>
            <person name="Bunk B."/>
            <person name="Overmann J."/>
            <person name="Mueller R."/>
        </authorList>
    </citation>
    <scope>NUCLEOTIDE SEQUENCE [LARGE SCALE GENOMIC DNA]</scope>
    <source>
        <strain evidence="1 2">So ceGT47</strain>
    </source>
</reference>
<dbReference type="RefSeq" id="WP_165373029.1">
    <property type="nucleotide sequence ID" value="NZ_CP012670.1"/>
</dbReference>
<gene>
    <name evidence="1" type="ORF">SOCEGT47_009240</name>
</gene>
<dbReference type="AlphaFoldDB" id="A0A4P2PVI1"/>